<evidence type="ECO:0000313" key="3">
    <source>
        <dbReference type="EMBL" id="SFL29852.1"/>
    </source>
</evidence>
<sequence>MITALKLRNFDDDGSAPSHDPNQLSSAEVAVLVAKAREEGRIGGYLAGAEDGRSEMRRTMQATQAEMLDSLTQQLAQLAATSAAQQEALVEQIVGFTLQTCEIVFPELIETMSVARVKKTALQSLKMAIGSSRIQVKLSPTTLAEIGPELQARATYYRCAKALELQADPDLADGDARMSWDHGSLDYGFRKICDRLLAELRETHKRAVDAQIKKD</sequence>
<dbReference type="EMBL" id="FOTF01000013">
    <property type="protein sequence ID" value="SFL29852.1"/>
    <property type="molecule type" value="Genomic_DNA"/>
</dbReference>
<gene>
    <name evidence="3" type="ORF">SAMN04488004_11320</name>
</gene>
<name>A0A1I4GIG0_9RHOB</name>
<dbReference type="GO" id="GO:0005829">
    <property type="term" value="C:cytosol"/>
    <property type="evidence" value="ECO:0007669"/>
    <property type="project" value="TreeGrafter"/>
</dbReference>
<dbReference type="GO" id="GO:0015031">
    <property type="term" value="P:protein transport"/>
    <property type="evidence" value="ECO:0007669"/>
    <property type="project" value="UniProtKB-KW"/>
</dbReference>
<accession>A0A1I4GIG0</accession>
<evidence type="ECO:0000256" key="1">
    <source>
        <dbReference type="ARBA" id="ARBA00022448"/>
    </source>
</evidence>
<keyword evidence="3" id="KW-0282">Flagellum</keyword>
<protein>
    <submittedName>
        <fullName evidence="3">Flagellar biosynthesis/type III secretory pathway protein FliH</fullName>
    </submittedName>
</protein>
<reference evidence="3 4" key="1">
    <citation type="submission" date="2016-10" db="EMBL/GenBank/DDBJ databases">
        <authorList>
            <person name="de Groot N.N."/>
        </authorList>
    </citation>
    <scope>NUCLEOTIDE SEQUENCE [LARGE SCALE GENOMIC DNA]</scope>
    <source>
        <strain evidence="3 4">DSM 16199</strain>
    </source>
</reference>
<dbReference type="InterPro" id="IPR051472">
    <property type="entry name" value="T3SS_Stator/FliH"/>
</dbReference>
<dbReference type="AlphaFoldDB" id="A0A1I4GIG0"/>
<dbReference type="RefSeq" id="WP_090189968.1">
    <property type="nucleotide sequence ID" value="NZ_FOTF01000013.1"/>
</dbReference>
<keyword evidence="3" id="KW-0966">Cell projection</keyword>
<dbReference type="OrthoDB" id="7873045at2"/>
<keyword evidence="4" id="KW-1185">Reference proteome</keyword>
<proteinExistence type="predicted"/>
<dbReference type="Proteomes" id="UP000199550">
    <property type="component" value="Unassembled WGS sequence"/>
</dbReference>
<dbReference type="PANTHER" id="PTHR34982:SF1">
    <property type="entry name" value="FLAGELLAR ASSEMBLY PROTEIN FLIH"/>
    <property type="match status" value="1"/>
</dbReference>
<dbReference type="PANTHER" id="PTHR34982">
    <property type="entry name" value="YOP PROTEINS TRANSLOCATION PROTEIN L"/>
    <property type="match status" value="1"/>
</dbReference>
<keyword evidence="2" id="KW-0653">Protein transport</keyword>
<keyword evidence="1" id="KW-0813">Transport</keyword>
<organism evidence="3 4">
    <name type="scientific">Loktanella salsilacus</name>
    <dbReference type="NCBI Taxonomy" id="195913"/>
    <lineage>
        <taxon>Bacteria</taxon>
        <taxon>Pseudomonadati</taxon>
        <taxon>Pseudomonadota</taxon>
        <taxon>Alphaproteobacteria</taxon>
        <taxon>Rhodobacterales</taxon>
        <taxon>Roseobacteraceae</taxon>
        <taxon>Loktanella</taxon>
    </lineage>
</organism>
<dbReference type="STRING" id="195913.SAMN04488004_11320"/>
<evidence type="ECO:0000256" key="2">
    <source>
        <dbReference type="ARBA" id="ARBA00022927"/>
    </source>
</evidence>
<evidence type="ECO:0000313" key="4">
    <source>
        <dbReference type="Proteomes" id="UP000199550"/>
    </source>
</evidence>
<keyword evidence="3" id="KW-0969">Cilium</keyword>